<dbReference type="RefSeq" id="WP_076164567.1">
    <property type="nucleotide sequence ID" value="NZ_JBEZVB010000127.1"/>
</dbReference>
<dbReference type="GO" id="GO:0016987">
    <property type="term" value="F:sigma factor activity"/>
    <property type="evidence" value="ECO:0007669"/>
    <property type="project" value="UniProtKB-KW"/>
</dbReference>
<dbReference type="InterPro" id="IPR013325">
    <property type="entry name" value="RNA_pol_sigma_r2"/>
</dbReference>
<evidence type="ECO:0000256" key="5">
    <source>
        <dbReference type="ARBA" id="ARBA00023163"/>
    </source>
</evidence>
<dbReference type="GO" id="GO:0006352">
    <property type="term" value="P:DNA-templated transcription initiation"/>
    <property type="evidence" value="ECO:0007669"/>
    <property type="project" value="InterPro"/>
</dbReference>
<dbReference type="Gene3D" id="1.10.10.10">
    <property type="entry name" value="Winged helix-like DNA-binding domain superfamily/Winged helix DNA-binding domain"/>
    <property type="match status" value="1"/>
</dbReference>
<dbReference type="EMBL" id="MQUQ01000016">
    <property type="protein sequence ID" value="OLZ46885.1"/>
    <property type="molecule type" value="Genomic_DNA"/>
</dbReference>
<evidence type="ECO:0000256" key="3">
    <source>
        <dbReference type="ARBA" id="ARBA00023082"/>
    </source>
</evidence>
<keyword evidence="8" id="KW-1185">Reference proteome</keyword>
<dbReference type="InterPro" id="IPR014284">
    <property type="entry name" value="RNA_pol_sigma-70_dom"/>
</dbReference>
<dbReference type="OrthoDB" id="3628304at2"/>
<gene>
    <name evidence="7" type="ORF">BS329_29210</name>
</gene>
<comment type="similarity">
    <text evidence="1">Belongs to the sigma-70 factor family. ECF subfamily.</text>
</comment>
<evidence type="ECO:0000313" key="7">
    <source>
        <dbReference type="EMBL" id="OLZ46885.1"/>
    </source>
</evidence>
<dbReference type="InterPro" id="IPR036388">
    <property type="entry name" value="WH-like_DNA-bd_sf"/>
</dbReference>
<dbReference type="PANTHER" id="PTHR43133:SF8">
    <property type="entry name" value="RNA POLYMERASE SIGMA FACTOR HI_1459-RELATED"/>
    <property type="match status" value="1"/>
</dbReference>
<protein>
    <recommendedName>
        <fullName evidence="6">RNA polymerase sigma factor 70 region 4 type 2 domain-containing protein</fullName>
    </recommendedName>
</protein>
<keyword evidence="3" id="KW-0731">Sigma factor</keyword>
<dbReference type="GO" id="GO:0003677">
    <property type="term" value="F:DNA binding"/>
    <property type="evidence" value="ECO:0007669"/>
    <property type="project" value="UniProtKB-KW"/>
</dbReference>
<proteinExistence type="inferred from homology"/>
<name>A0A1R0KKK3_9PSEU</name>
<evidence type="ECO:0000313" key="8">
    <source>
        <dbReference type="Proteomes" id="UP000187486"/>
    </source>
</evidence>
<dbReference type="InterPro" id="IPR013249">
    <property type="entry name" value="RNA_pol_sigma70_r4_t2"/>
</dbReference>
<dbReference type="STRING" id="76021.BS329_29210"/>
<evidence type="ECO:0000259" key="6">
    <source>
        <dbReference type="Pfam" id="PF08281"/>
    </source>
</evidence>
<dbReference type="NCBIfam" id="TIGR02937">
    <property type="entry name" value="sigma70-ECF"/>
    <property type="match status" value="1"/>
</dbReference>
<dbReference type="Gene3D" id="1.10.1740.10">
    <property type="match status" value="1"/>
</dbReference>
<dbReference type="InterPro" id="IPR013324">
    <property type="entry name" value="RNA_pol_sigma_r3/r4-like"/>
</dbReference>
<sequence>MTEYSERFEDFYVDTARRTRDIANFLAGDREIGSDAAQDAYLVMFERWDERKARPPSDNRRYVVGIAAKKVADWYRRNNRFVPLDDENEFPGQGDLHEQVLDRLTLYKEVTLLLENQPARRRMIGILYFLAEFSGPEIAEHLEISTSTVRTQVERLRVRLRPLAYRHERLDEGGERA</sequence>
<evidence type="ECO:0000256" key="2">
    <source>
        <dbReference type="ARBA" id="ARBA00023015"/>
    </source>
</evidence>
<evidence type="ECO:0000256" key="4">
    <source>
        <dbReference type="ARBA" id="ARBA00023125"/>
    </source>
</evidence>
<feature type="domain" description="RNA polymerase sigma factor 70 region 4 type 2" evidence="6">
    <location>
        <begin position="113"/>
        <end position="160"/>
    </location>
</feature>
<keyword evidence="5" id="KW-0804">Transcription</keyword>
<reference evidence="7 8" key="1">
    <citation type="submission" date="2016-01" db="EMBL/GenBank/DDBJ databases">
        <title>Amycolatopsis coloradensis genome sequencing and assembly.</title>
        <authorList>
            <person name="Mayilraj S."/>
        </authorList>
    </citation>
    <scope>NUCLEOTIDE SEQUENCE [LARGE SCALE GENOMIC DNA]</scope>
    <source>
        <strain evidence="7 8">DSM 44225</strain>
    </source>
</reference>
<dbReference type="Proteomes" id="UP000187486">
    <property type="component" value="Unassembled WGS sequence"/>
</dbReference>
<organism evidence="7 8">
    <name type="scientific">Amycolatopsis coloradensis</name>
    <dbReference type="NCBI Taxonomy" id="76021"/>
    <lineage>
        <taxon>Bacteria</taxon>
        <taxon>Bacillati</taxon>
        <taxon>Actinomycetota</taxon>
        <taxon>Actinomycetes</taxon>
        <taxon>Pseudonocardiales</taxon>
        <taxon>Pseudonocardiaceae</taxon>
        <taxon>Amycolatopsis</taxon>
    </lineage>
</organism>
<keyword evidence="2" id="KW-0805">Transcription regulation</keyword>
<accession>A0A1R0KKK3</accession>
<comment type="caution">
    <text evidence="7">The sequence shown here is derived from an EMBL/GenBank/DDBJ whole genome shotgun (WGS) entry which is preliminary data.</text>
</comment>
<dbReference type="SUPFAM" id="SSF88946">
    <property type="entry name" value="Sigma2 domain of RNA polymerase sigma factors"/>
    <property type="match status" value="1"/>
</dbReference>
<keyword evidence="4" id="KW-0238">DNA-binding</keyword>
<dbReference type="SUPFAM" id="SSF88659">
    <property type="entry name" value="Sigma3 and sigma4 domains of RNA polymerase sigma factors"/>
    <property type="match status" value="1"/>
</dbReference>
<dbReference type="InterPro" id="IPR039425">
    <property type="entry name" value="RNA_pol_sigma-70-like"/>
</dbReference>
<dbReference type="Pfam" id="PF08281">
    <property type="entry name" value="Sigma70_r4_2"/>
    <property type="match status" value="1"/>
</dbReference>
<dbReference type="AlphaFoldDB" id="A0A1R0KKK3"/>
<evidence type="ECO:0000256" key="1">
    <source>
        <dbReference type="ARBA" id="ARBA00010641"/>
    </source>
</evidence>
<dbReference type="PANTHER" id="PTHR43133">
    <property type="entry name" value="RNA POLYMERASE ECF-TYPE SIGMA FACTO"/>
    <property type="match status" value="1"/>
</dbReference>